<sequence length="61" mass="6320">MTTTNKPIPPTIDQTKQEPTGGPTAPVASNDKKREGPKTGGYDDNSPDRTSSNEKGGYGAG</sequence>
<feature type="compositionally biased region" description="Polar residues" evidence="1">
    <location>
        <begin position="1"/>
        <end position="18"/>
    </location>
</feature>
<evidence type="ECO:0000313" key="2">
    <source>
        <dbReference type="EMBL" id="GJE57410.1"/>
    </source>
</evidence>
<gene>
    <name evidence="2" type="ORF">EKPJFOCH_3925</name>
</gene>
<protein>
    <submittedName>
        <fullName evidence="2">Uncharacterized protein</fullName>
    </submittedName>
</protein>
<dbReference type="RefSeq" id="WP_238232747.1">
    <property type="nucleotide sequence ID" value="NZ_BPRA01000023.1"/>
</dbReference>
<reference evidence="2" key="2">
    <citation type="submission" date="2021-08" db="EMBL/GenBank/DDBJ databases">
        <authorList>
            <person name="Tani A."/>
            <person name="Ola A."/>
            <person name="Ogura Y."/>
            <person name="Katsura K."/>
            <person name="Hayashi T."/>
        </authorList>
    </citation>
    <scope>NUCLEOTIDE SEQUENCE</scope>
    <source>
        <strain evidence="2">DSM 23674</strain>
    </source>
</reference>
<reference evidence="2" key="1">
    <citation type="journal article" date="2021" name="Front. Microbiol.">
        <title>Comprehensive Comparative Genomics and Phenotyping of Methylobacterium Species.</title>
        <authorList>
            <person name="Alessa O."/>
            <person name="Ogura Y."/>
            <person name="Fujitani Y."/>
            <person name="Takami H."/>
            <person name="Hayashi T."/>
            <person name="Sahin N."/>
            <person name="Tani A."/>
        </authorList>
    </citation>
    <scope>NUCLEOTIDE SEQUENCE</scope>
    <source>
        <strain evidence="2">DSM 23674</strain>
    </source>
</reference>
<comment type="caution">
    <text evidence="2">The sequence shown here is derived from an EMBL/GenBank/DDBJ whole genome shotgun (WGS) entry which is preliminary data.</text>
</comment>
<name>A0ABQ4TUV9_9HYPH</name>
<feature type="region of interest" description="Disordered" evidence="1">
    <location>
        <begin position="1"/>
        <end position="61"/>
    </location>
</feature>
<evidence type="ECO:0000313" key="3">
    <source>
        <dbReference type="Proteomes" id="UP001055101"/>
    </source>
</evidence>
<keyword evidence="3" id="KW-1185">Reference proteome</keyword>
<accession>A0ABQ4TUV9</accession>
<dbReference type="EMBL" id="BPRA01000023">
    <property type="protein sequence ID" value="GJE57410.1"/>
    <property type="molecule type" value="Genomic_DNA"/>
</dbReference>
<proteinExistence type="predicted"/>
<evidence type="ECO:0000256" key="1">
    <source>
        <dbReference type="SAM" id="MobiDB-lite"/>
    </source>
</evidence>
<organism evidence="2 3">
    <name type="scientific">Methylobacterium thuringiense</name>
    <dbReference type="NCBI Taxonomy" id="1003091"/>
    <lineage>
        <taxon>Bacteria</taxon>
        <taxon>Pseudomonadati</taxon>
        <taxon>Pseudomonadota</taxon>
        <taxon>Alphaproteobacteria</taxon>
        <taxon>Hyphomicrobiales</taxon>
        <taxon>Methylobacteriaceae</taxon>
        <taxon>Methylobacterium</taxon>
    </lineage>
</organism>
<dbReference type="Proteomes" id="UP001055101">
    <property type="component" value="Unassembled WGS sequence"/>
</dbReference>